<dbReference type="Proteomes" id="UP000006346">
    <property type="component" value="Chromosome"/>
</dbReference>
<accession>G7W5L2</accession>
<sequence>MSGCGESASLNSLADDSEVVIKARLARAEMQMLDKLVEGLGHLGIVTTTNRALGEVMILSTRQCWPDLKRAIEHMPFRIDFLPQNEGEGE</sequence>
<dbReference type="KEGG" id="dor:Desor_0984"/>
<reference evidence="1 2" key="2">
    <citation type="journal article" date="2012" name="J. Bacteriol.">
        <title>Complete genome sequences of Desulfosporosinus orientis DSM765T, Desulfosporosinus youngiae DSM17734T, Desulfosporosinus meridiei DSM13257T, and Desulfosporosinus acidiphilus DSM22704T.</title>
        <authorList>
            <person name="Pester M."/>
            <person name="Brambilla E."/>
            <person name="Alazard D."/>
            <person name="Rattei T."/>
            <person name="Weinmaier T."/>
            <person name="Han J."/>
            <person name="Lucas S."/>
            <person name="Lapidus A."/>
            <person name="Cheng J.F."/>
            <person name="Goodwin L."/>
            <person name="Pitluck S."/>
            <person name="Peters L."/>
            <person name="Ovchinnikova G."/>
            <person name="Teshima H."/>
            <person name="Detter J.C."/>
            <person name="Han C.S."/>
            <person name="Tapia R."/>
            <person name="Land M.L."/>
            <person name="Hauser L."/>
            <person name="Kyrpides N.C."/>
            <person name="Ivanova N.N."/>
            <person name="Pagani I."/>
            <person name="Huntmann M."/>
            <person name="Wei C.L."/>
            <person name="Davenport K.W."/>
            <person name="Daligault H."/>
            <person name="Chain P.S."/>
            <person name="Chen A."/>
            <person name="Mavromatis K."/>
            <person name="Markowitz V."/>
            <person name="Szeto E."/>
            <person name="Mikhailova N."/>
            <person name="Pati A."/>
            <person name="Wagner M."/>
            <person name="Woyke T."/>
            <person name="Ollivier B."/>
            <person name="Klenk H.P."/>
            <person name="Spring S."/>
            <person name="Loy A."/>
        </authorList>
    </citation>
    <scope>NUCLEOTIDE SEQUENCE [LARGE SCALE GENOMIC DNA]</scope>
    <source>
        <strain evidence="2">ATCC 19365 / DSM 765 / NCIMB 8382 / VKM B-1628</strain>
    </source>
</reference>
<keyword evidence="2" id="KW-1185">Reference proteome</keyword>
<dbReference type="AlphaFoldDB" id="G7W5L2"/>
<protein>
    <recommendedName>
        <fullName evidence="3">DUF4911 domain-containing protein</fullName>
    </recommendedName>
</protein>
<dbReference type="STRING" id="768706.Desor_0984"/>
<dbReference type="PATRIC" id="fig|768706.3.peg.952"/>
<dbReference type="EMBL" id="CP003108">
    <property type="protein sequence ID" value="AET66659.1"/>
    <property type="molecule type" value="Genomic_DNA"/>
</dbReference>
<reference evidence="2" key="1">
    <citation type="submission" date="2011-11" db="EMBL/GenBank/DDBJ databases">
        <title>Complete sequence of Desulfosporosinus orientis DSM 765.</title>
        <authorList>
            <person name="Lucas S."/>
            <person name="Han J."/>
            <person name="Lapidus A."/>
            <person name="Cheng J.-F."/>
            <person name="Goodwin L."/>
            <person name="Pitluck S."/>
            <person name="Peters L."/>
            <person name="Ovchinnikova G."/>
            <person name="Teshima H."/>
            <person name="Detter J.C."/>
            <person name="Han C."/>
            <person name="Tapia R."/>
            <person name="Land M."/>
            <person name="Hauser L."/>
            <person name="Kyrpides N."/>
            <person name="Ivanova N."/>
            <person name="Pagani I."/>
            <person name="Pester M."/>
            <person name="Spring S."/>
            <person name="Ollivier B."/>
            <person name="Rattei T."/>
            <person name="Klenk H.-P."/>
            <person name="Wagner M."/>
            <person name="Loy A."/>
            <person name="Woyke T."/>
        </authorList>
    </citation>
    <scope>NUCLEOTIDE SEQUENCE [LARGE SCALE GENOMIC DNA]</scope>
    <source>
        <strain evidence="2">ATCC 19365 / DSM 765 / NCIMB 8382 / VKM B-1628</strain>
    </source>
</reference>
<dbReference type="HOGENOM" id="CLU_2436005_0_0_9"/>
<dbReference type="RefSeq" id="WP_014183481.1">
    <property type="nucleotide sequence ID" value="NC_016584.1"/>
</dbReference>
<evidence type="ECO:0000313" key="2">
    <source>
        <dbReference type="Proteomes" id="UP000006346"/>
    </source>
</evidence>
<dbReference type="Pfam" id="PF16256">
    <property type="entry name" value="DUF4911"/>
    <property type="match status" value="1"/>
</dbReference>
<name>G7W5L2_DESOD</name>
<organism evidence="1 2">
    <name type="scientific">Desulfosporosinus orientis (strain ATCC 19365 / DSM 765 / NCIMB 8382 / VKM B-1628 / Singapore I)</name>
    <name type="common">Desulfotomaculum orientis</name>
    <dbReference type="NCBI Taxonomy" id="768706"/>
    <lineage>
        <taxon>Bacteria</taxon>
        <taxon>Bacillati</taxon>
        <taxon>Bacillota</taxon>
        <taxon>Clostridia</taxon>
        <taxon>Eubacteriales</taxon>
        <taxon>Desulfitobacteriaceae</taxon>
        <taxon>Desulfosporosinus</taxon>
    </lineage>
</organism>
<proteinExistence type="predicted"/>
<dbReference type="OrthoDB" id="1798544at2"/>
<evidence type="ECO:0008006" key="3">
    <source>
        <dbReference type="Google" id="ProtNLM"/>
    </source>
</evidence>
<dbReference type="InterPro" id="IPR032587">
    <property type="entry name" value="DUF4911"/>
</dbReference>
<evidence type="ECO:0000313" key="1">
    <source>
        <dbReference type="EMBL" id="AET66659.1"/>
    </source>
</evidence>
<gene>
    <name evidence="1" type="ordered locus">Desor_0984</name>
</gene>